<proteinExistence type="predicted"/>
<reference evidence="1 2" key="1">
    <citation type="submission" date="2020-01" db="EMBL/GenBank/DDBJ databases">
        <authorList>
            <consortium name="DOE Joint Genome Institute"/>
            <person name="Haridas S."/>
            <person name="Albert R."/>
            <person name="Binder M."/>
            <person name="Bloem J."/>
            <person name="Labutti K."/>
            <person name="Salamov A."/>
            <person name="Andreopoulos B."/>
            <person name="Baker S.E."/>
            <person name="Barry K."/>
            <person name="Bills G."/>
            <person name="Bluhm B.H."/>
            <person name="Cannon C."/>
            <person name="Castanera R."/>
            <person name="Culley D.E."/>
            <person name="Daum C."/>
            <person name="Ezra D."/>
            <person name="Gonzalez J.B."/>
            <person name="Henrissat B."/>
            <person name="Kuo A."/>
            <person name="Liang C."/>
            <person name="Lipzen A."/>
            <person name="Lutzoni F."/>
            <person name="Magnuson J."/>
            <person name="Mondo S."/>
            <person name="Nolan M."/>
            <person name="Ohm R."/>
            <person name="Pangilinan J."/>
            <person name="Park H.-J.H."/>
            <person name="Ramirez L."/>
            <person name="Alfaro M."/>
            <person name="Sun H."/>
            <person name="Tritt A."/>
            <person name="Yoshinaga Y."/>
            <person name="Zwiers L.-H.L."/>
            <person name="Turgeon B.G."/>
            <person name="Goodwin S.B."/>
            <person name="Spatafora J.W."/>
            <person name="Crous P.W."/>
            <person name="Grigoriev I.V."/>
        </authorList>
    </citation>
    <scope>NUCLEOTIDE SEQUENCE [LARGE SCALE GENOMIC DNA]</scope>
    <source>
        <strain evidence="1 2">CBS 611.86</strain>
    </source>
</reference>
<organism evidence="1 2">
    <name type="scientific">Massariosphaeria phaeospora</name>
    <dbReference type="NCBI Taxonomy" id="100035"/>
    <lineage>
        <taxon>Eukaryota</taxon>
        <taxon>Fungi</taxon>
        <taxon>Dikarya</taxon>
        <taxon>Ascomycota</taxon>
        <taxon>Pezizomycotina</taxon>
        <taxon>Dothideomycetes</taxon>
        <taxon>Pleosporomycetidae</taxon>
        <taxon>Pleosporales</taxon>
        <taxon>Pleosporales incertae sedis</taxon>
        <taxon>Massariosphaeria</taxon>
    </lineage>
</organism>
<comment type="caution">
    <text evidence="1">The sequence shown here is derived from an EMBL/GenBank/DDBJ whole genome shotgun (WGS) entry which is preliminary data.</text>
</comment>
<evidence type="ECO:0000313" key="2">
    <source>
        <dbReference type="Proteomes" id="UP000481861"/>
    </source>
</evidence>
<gene>
    <name evidence="1" type="ORF">BDV95DRAFT_610862</name>
</gene>
<dbReference type="AlphaFoldDB" id="A0A7C8I7Y4"/>
<sequence length="265" mass="30882">MQMRLVLEGGNKDGSARETGEILDPRELNLTTLNIERFTVVFDRNNWFQESEKLREGWLNVKDFPRLQNLTIRLNNNWYLNGDGDDDDDRDDGDDGLGSMFQYLPDGFSNSDCNLLLDRLSGVQNVLKSLCIHVDWNHDCDFLDFISPLVILLPTLEIAEWMYELVESREFFPKLEWIEFQTSSDRGVDYQSFEADEDEVWDALEAAGICTYISYRSQDWRPDWDEGEFAKGVGKIADWVQSLHELTYSDVDGILEFWKMVKRST</sequence>
<protein>
    <submittedName>
        <fullName evidence="1">Uncharacterized protein</fullName>
    </submittedName>
</protein>
<accession>A0A7C8I7Y4</accession>
<dbReference type="EMBL" id="JAADJZ010000023">
    <property type="protein sequence ID" value="KAF2867470.1"/>
    <property type="molecule type" value="Genomic_DNA"/>
</dbReference>
<name>A0A7C8I7Y4_9PLEO</name>
<keyword evidence="2" id="KW-1185">Reference proteome</keyword>
<evidence type="ECO:0000313" key="1">
    <source>
        <dbReference type="EMBL" id="KAF2867470.1"/>
    </source>
</evidence>
<dbReference type="Proteomes" id="UP000481861">
    <property type="component" value="Unassembled WGS sequence"/>
</dbReference>